<dbReference type="InterPro" id="IPR003959">
    <property type="entry name" value="ATPase_AAA_core"/>
</dbReference>
<accession>A0ABP7D8R1</accession>
<keyword evidence="6" id="KW-1185">Reference proteome</keyword>
<gene>
    <name evidence="5" type="ORF">GCM10022204_17210</name>
</gene>
<evidence type="ECO:0000259" key="4">
    <source>
        <dbReference type="SMART" id="SM00382"/>
    </source>
</evidence>
<dbReference type="PANTHER" id="PTHR23073">
    <property type="entry name" value="26S PROTEASOME REGULATORY SUBUNIT"/>
    <property type="match status" value="1"/>
</dbReference>
<dbReference type="InterPro" id="IPR054472">
    <property type="entry name" value="WHD"/>
</dbReference>
<sequence length="685" mass="73165">MVVSTPDLAYLLGRAQLVEGRVRELVAQRRAADPAPDDPFRGLYVSEETVEQLLSTTAIPLHPLHSDARTVLESDADAAEAAGTPLRLRRLARTAGLTPADVELLMVALLPDLDSRFERLYGYLNDDVTRRRASVGLALQLAGESAMTASTRARLEPSRPLVSRGLVVVEEPERPFLTRGLRVPDRVGAHLLGDDAPAAGLAGLIDEVGPYWAPVADQLGRALSAGVRLVHLRERVVGTGSAVAVAALSAASMGALTLDLTRLGGVAPNEAAALADLALREALLLGAGLVAGPIELLAESGAEPMHRLTAADIPVLLVGSTTWDPQWSTVSPLLADAPVLGGRERLALWERALGAHDPSLDPASLAVHLALGPGQVTKAVRAAEASARMTGGPVSADDLRRGVRAQNAAGLERLARRIVPEVAWADLVLAPTVTRGLKEVAARARHRDTVLTDWRMRRGGGRGHGVTALFAGDSGTGKTMSAEVIASDLGLDLYTVNLATVVDKYIGETEKNLERIFAEAGGVNAVLFFDEADAIFGKRSDVRDAHDRYANIESAYLLQRLETFDGLAILATNLRANIDDAFTRRLDAIIDFPEPTEELRRSLWQRCLAPPLPLGTDIDYDFLASSFDFAGGNIRSASTTAAYLAAADATPVGMLHLVAAVEQEYRKMGRLVLEREFGRYFSMIA</sequence>
<proteinExistence type="inferred from homology"/>
<dbReference type="Pfam" id="PF22977">
    <property type="entry name" value="WHD"/>
    <property type="match status" value="1"/>
</dbReference>
<keyword evidence="2" id="KW-0547">Nucleotide-binding</keyword>
<dbReference type="SMART" id="SM00382">
    <property type="entry name" value="AAA"/>
    <property type="match status" value="1"/>
</dbReference>
<dbReference type="EMBL" id="BAAAYX010000004">
    <property type="protein sequence ID" value="GAA3700980.1"/>
    <property type="molecule type" value="Genomic_DNA"/>
</dbReference>
<dbReference type="InterPro" id="IPR027417">
    <property type="entry name" value="P-loop_NTPase"/>
</dbReference>
<name>A0ABP7D8R1_9ACTN</name>
<reference evidence="6" key="1">
    <citation type="journal article" date="2019" name="Int. J. Syst. Evol. Microbiol.">
        <title>The Global Catalogue of Microorganisms (GCM) 10K type strain sequencing project: providing services to taxonomists for standard genome sequencing and annotation.</title>
        <authorList>
            <consortium name="The Broad Institute Genomics Platform"/>
            <consortium name="The Broad Institute Genome Sequencing Center for Infectious Disease"/>
            <person name="Wu L."/>
            <person name="Ma J."/>
        </authorList>
    </citation>
    <scope>NUCLEOTIDE SEQUENCE [LARGE SCALE GENOMIC DNA]</scope>
    <source>
        <strain evidence="6">JCM 16548</strain>
    </source>
</reference>
<comment type="caution">
    <text evidence="5">The sequence shown here is derived from an EMBL/GenBank/DDBJ whole genome shotgun (WGS) entry which is preliminary data.</text>
</comment>
<comment type="similarity">
    <text evidence="1">Belongs to the AAA ATPase family.</text>
</comment>
<dbReference type="InterPro" id="IPR050221">
    <property type="entry name" value="26S_Proteasome_ATPase"/>
</dbReference>
<dbReference type="SUPFAM" id="SSF52540">
    <property type="entry name" value="P-loop containing nucleoside triphosphate hydrolases"/>
    <property type="match status" value="1"/>
</dbReference>
<dbReference type="CDD" id="cd19481">
    <property type="entry name" value="RecA-like_protease"/>
    <property type="match status" value="1"/>
</dbReference>
<dbReference type="InterPro" id="IPR003593">
    <property type="entry name" value="AAA+_ATPase"/>
</dbReference>
<feature type="domain" description="AAA+ ATPase" evidence="4">
    <location>
        <begin position="464"/>
        <end position="596"/>
    </location>
</feature>
<dbReference type="Gene3D" id="3.40.50.300">
    <property type="entry name" value="P-loop containing nucleotide triphosphate hydrolases"/>
    <property type="match status" value="1"/>
</dbReference>
<evidence type="ECO:0000256" key="1">
    <source>
        <dbReference type="ARBA" id="ARBA00006914"/>
    </source>
</evidence>
<dbReference type="Proteomes" id="UP001500051">
    <property type="component" value="Unassembled WGS sequence"/>
</dbReference>
<organism evidence="5 6">
    <name type="scientific">Microlunatus aurantiacus</name>
    <dbReference type="NCBI Taxonomy" id="446786"/>
    <lineage>
        <taxon>Bacteria</taxon>
        <taxon>Bacillati</taxon>
        <taxon>Actinomycetota</taxon>
        <taxon>Actinomycetes</taxon>
        <taxon>Propionibacteriales</taxon>
        <taxon>Propionibacteriaceae</taxon>
        <taxon>Microlunatus</taxon>
    </lineage>
</organism>
<dbReference type="Pfam" id="PF00004">
    <property type="entry name" value="AAA"/>
    <property type="match status" value="1"/>
</dbReference>
<keyword evidence="3 5" id="KW-0067">ATP-binding</keyword>
<evidence type="ECO:0000256" key="3">
    <source>
        <dbReference type="ARBA" id="ARBA00022840"/>
    </source>
</evidence>
<protein>
    <submittedName>
        <fullName evidence="5">ATP-binding protein</fullName>
    </submittedName>
</protein>
<evidence type="ECO:0000256" key="2">
    <source>
        <dbReference type="ARBA" id="ARBA00022741"/>
    </source>
</evidence>
<evidence type="ECO:0000313" key="5">
    <source>
        <dbReference type="EMBL" id="GAA3700980.1"/>
    </source>
</evidence>
<dbReference type="GO" id="GO:0005524">
    <property type="term" value="F:ATP binding"/>
    <property type="evidence" value="ECO:0007669"/>
    <property type="project" value="UniProtKB-KW"/>
</dbReference>
<evidence type="ECO:0000313" key="6">
    <source>
        <dbReference type="Proteomes" id="UP001500051"/>
    </source>
</evidence>